<accession>G9P1Q2</accession>
<feature type="non-terminal residue" evidence="2">
    <location>
        <position position="331"/>
    </location>
</feature>
<evidence type="ECO:0000313" key="2">
    <source>
        <dbReference type="EMBL" id="EHK42551.1"/>
    </source>
</evidence>
<evidence type="ECO:0000313" key="3">
    <source>
        <dbReference type="Proteomes" id="UP000005426"/>
    </source>
</evidence>
<sequence>TTKAPYSKIGAGTCGIIFAQEEQPFVVKVAKTNGNALWNDFGMHASIADQFRIWNVVEVKIPACYYFVPKGHSYFDDNPSLAQAAGQVFNVPNSALVTERIFPLPLKTRNLLIDNFCSEQARNAARTDPANRNCLVRVYLGSMHGLVGRYFSLENFRLHLNQMDKLKLDAKAIAGRIATALAVMHWAAKTDARDVEFVLASSSHKISQGFTGLEMRSLKKPTYTGPRSNIHDDFFTRTTDLWVLDFNQVQPITMDANGVAKAVEAYKLNDPYFPRPLRESRIEKVVWNEFVEQYLGAAHTIIREEANTRLLPLPGKFISGLIALERYKQRR</sequence>
<dbReference type="HOGENOM" id="CLU_039531_0_0_1"/>
<keyword evidence="3" id="KW-1185">Reference proteome</keyword>
<dbReference type="eggNOG" id="ENOG502SHT4">
    <property type="taxonomic scope" value="Eukaryota"/>
</dbReference>
<name>G9P1Q2_HYPAI</name>
<dbReference type="OMA" id="ILHWKAG"/>
<dbReference type="PANTHER" id="PTHR40780:SF2">
    <property type="entry name" value="DUF3669 DOMAIN-CONTAINING PROTEIN"/>
    <property type="match status" value="1"/>
</dbReference>
<proteinExistence type="predicted"/>
<organism evidence="2 3">
    <name type="scientific">Hypocrea atroviridis (strain ATCC 20476 / IMI 206040)</name>
    <name type="common">Trichoderma atroviride</name>
    <dbReference type="NCBI Taxonomy" id="452589"/>
    <lineage>
        <taxon>Eukaryota</taxon>
        <taxon>Fungi</taxon>
        <taxon>Dikarya</taxon>
        <taxon>Ascomycota</taxon>
        <taxon>Pezizomycotina</taxon>
        <taxon>Sordariomycetes</taxon>
        <taxon>Hypocreomycetidae</taxon>
        <taxon>Hypocreales</taxon>
        <taxon>Hypocreaceae</taxon>
        <taxon>Trichoderma</taxon>
    </lineage>
</organism>
<dbReference type="AlphaFoldDB" id="G9P1Q2"/>
<gene>
    <name evidence="2" type="ORF">TRIATDRAFT_14812</name>
</gene>
<dbReference type="EMBL" id="ABDG02000026">
    <property type="protein sequence ID" value="EHK42551.1"/>
    <property type="molecule type" value="Genomic_DNA"/>
</dbReference>
<dbReference type="OrthoDB" id="2993351at2759"/>
<feature type="non-terminal residue" evidence="2">
    <location>
        <position position="1"/>
    </location>
</feature>
<evidence type="ECO:0000259" key="1">
    <source>
        <dbReference type="Pfam" id="PF12417"/>
    </source>
</evidence>
<protein>
    <recommendedName>
        <fullName evidence="1">DUF3669 domain-containing protein</fullName>
    </recommendedName>
</protein>
<dbReference type="GeneID" id="25775940"/>
<dbReference type="KEGG" id="tatv:25775940"/>
<dbReference type="Pfam" id="PF12417">
    <property type="entry name" value="DUF3669"/>
    <property type="match status" value="1"/>
</dbReference>
<reference evidence="2 3" key="1">
    <citation type="journal article" date="2011" name="Genome Biol.">
        <title>Comparative genome sequence analysis underscores mycoparasitism as the ancestral life style of Trichoderma.</title>
        <authorList>
            <person name="Kubicek C.P."/>
            <person name="Herrera-Estrella A."/>
            <person name="Seidl-Seiboth V."/>
            <person name="Martinez D.A."/>
            <person name="Druzhinina I.S."/>
            <person name="Thon M."/>
            <person name="Zeilinger S."/>
            <person name="Casas-Flores S."/>
            <person name="Horwitz B.A."/>
            <person name="Mukherjee P.K."/>
            <person name="Mukherjee M."/>
            <person name="Kredics L."/>
            <person name="Alcaraz L.D."/>
            <person name="Aerts A."/>
            <person name="Antal Z."/>
            <person name="Atanasova L."/>
            <person name="Cervantes-Badillo M.G."/>
            <person name="Challacombe J."/>
            <person name="Chertkov O."/>
            <person name="McCluskey K."/>
            <person name="Coulpier F."/>
            <person name="Deshpande N."/>
            <person name="von Doehren H."/>
            <person name="Ebbole D.J."/>
            <person name="Esquivel-Naranjo E.U."/>
            <person name="Fekete E."/>
            <person name="Flipphi M."/>
            <person name="Glaser F."/>
            <person name="Gomez-Rodriguez E.Y."/>
            <person name="Gruber S."/>
            <person name="Han C."/>
            <person name="Henrissat B."/>
            <person name="Hermosa R."/>
            <person name="Hernandez-Onate M."/>
            <person name="Karaffa L."/>
            <person name="Kosti I."/>
            <person name="Le Crom S."/>
            <person name="Lindquist E."/>
            <person name="Lucas S."/>
            <person name="Luebeck M."/>
            <person name="Luebeck P.S."/>
            <person name="Margeot A."/>
            <person name="Metz B."/>
            <person name="Misra M."/>
            <person name="Nevalainen H."/>
            <person name="Omann M."/>
            <person name="Packer N."/>
            <person name="Perrone G."/>
            <person name="Uresti-Rivera E.E."/>
            <person name="Salamov A."/>
            <person name="Schmoll M."/>
            <person name="Seiboth B."/>
            <person name="Shapiro H."/>
            <person name="Sukno S."/>
            <person name="Tamayo-Ramos J.A."/>
            <person name="Tisch D."/>
            <person name="Wiest A."/>
            <person name="Wilkinson H.H."/>
            <person name="Zhang M."/>
            <person name="Coutinho P.M."/>
            <person name="Kenerley C.M."/>
            <person name="Monte E."/>
            <person name="Baker S.E."/>
            <person name="Grigoriev I.V."/>
        </authorList>
    </citation>
    <scope>NUCLEOTIDE SEQUENCE [LARGE SCALE GENOMIC DNA]</scope>
    <source>
        <strain evidence="3">ATCC 20476 / IMI 206040</strain>
    </source>
</reference>
<dbReference type="Proteomes" id="UP000005426">
    <property type="component" value="Unassembled WGS sequence"/>
</dbReference>
<comment type="caution">
    <text evidence="2">The sequence shown here is derived from an EMBL/GenBank/DDBJ whole genome shotgun (WGS) entry which is preliminary data.</text>
</comment>
<dbReference type="PANTHER" id="PTHR40780">
    <property type="entry name" value="DUF3669 DOMAIN-CONTAINING PROTEIN"/>
    <property type="match status" value="1"/>
</dbReference>
<feature type="domain" description="DUF3669" evidence="1">
    <location>
        <begin position="241"/>
        <end position="305"/>
    </location>
</feature>
<dbReference type="InterPro" id="IPR022137">
    <property type="entry name" value="Znf_prot_DUF3669"/>
</dbReference>